<dbReference type="EMBL" id="CAKKLH010000112">
    <property type="protein sequence ID" value="CAH0103461.1"/>
    <property type="molecule type" value="Genomic_DNA"/>
</dbReference>
<dbReference type="OrthoDB" id="3553439at2759"/>
<sequence>MKSMTVLIAGVVTTIVTAGAATPVTAPAIAAATTGSAYSIPVLTGAATATSAVSGSAAIGTAVGSIAGASAGGTAAAAAGGAAIGSATSAGVTSIGAGIVSGPIGWTILGAEQDAATHHIGATFDCWKPVLRDESTEPSSGKLLKDILKDQRVKRIVVEESRNEFNLPELSLVNIWDEQFNINYLVLPFNGQLVAHAVRAA</sequence>
<reference evidence="2" key="1">
    <citation type="submission" date="2021-11" db="EMBL/GenBank/DDBJ databases">
        <authorList>
            <person name="Schell T."/>
        </authorList>
    </citation>
    <scope>NUCLEOTIDE SEQUENCE</scope>
    <source>
        <strain evidence="2">M5</strain>
    </source>
</reference>
<dbReference type="AlphaFoldDB" id="A0A8J2RUV5"/>
<comment type="caution">
    <text evidence="2">The sequence shown here is derived from an EMBL/GenBank/DDBJ whole genome shotgun (WGS) entry which is preliminary data.</text>
</comment>
<proteinExistence type="predicted"/>
<feature type="chain" id="PRO_5035179618" evidence="1">
    <location>
        <begin position="21"/>
        <end position="201"/>
    </location>
</feature>
<evidence type="ECO:0000313" key="2">
    <source>
        <dbReference type="EMBL" id="CAH0103461.1"/>
    </source>
</evidence>
<name>A0A8J2RUV5_9CRUS</name>
<keyword evidence="3" id="KW-1185">Reference proteome</keyword>
<dbReference type="Proteomes" id="UP000789390">
    <property type="component" value="Unassembled WGS sequence"/>
</dbReference>
<keyword evidence="1" id="KW-0732">Signal</keyword>
<evidence type="ECO:0000256" key="1">
    <source>
        <dbReference type="SAM" id="SignalP"/>
    </source>
</evidence>
<gene>
    <name evidence="2" type="ORF">DGAL_LOCUS6035</name>
</gene>
<organism evidence="2 3">
    <name type="scientific">Daphnia galeata</name>
    <dbReference type="NCBI Taxonomy" id="27404"/>
    <lineage>
        <taxon>Eukaryota</taxon>
        <taxon>Metazoa</taxon>
        <taxon>Ecdysozoa</taxon>
        <taxon>Arthropoda</taxon>
        <taxon>Crustacea</taxon>
        <taxon>Branchiopoda</taxon>
        <taxon>Diplostraca</taxon>
        <taxon>Cladocera</taxon>
        <taxon>Anomopoda</taxon>
        <taxon>Daphniidae</taxon>
        <taxon>Daphnia</taxon>
    </lineage>
</organism>
<accession>A0A8J2RUV5</accession>
<evidence type="ECO:0000313" key="3">
    <source>
        <dbReference type="Proteomes" id="UP000789390"/>
    </source>
</evidence>
<protein>
    <submittedName>
        <fullName evidence="2">Uncharacterized protein</fullName>
    </submittedName>
</protein>
<feature type="signal peptide" evidence="1">
    <location>
        <begin position="1"/>
        <end position="20"/>
    </location>
</feature>